<reference evidence="1" key="1">
    <citation type="submission" date="2023-06" db="EMBL/GenBank/DDBJ databases">
        <title>Genome-scale phylogeny and comparative genomics of the fungal order Sordariales.</title>
        <authorList>
            <consortium name="Lawrence Berkeley National Laboratory"/>
            <person name="Hensen N."/>
            <person name="Bonometti L."/>
            <person name="Westerberg I."/>
            <person name="Brannstrom I.O."/>
            <person name="Guillou S."/>
            <person name="Cros-Aarteil S."/>
            <person name="Calhoun S."/>
            <person name="Haridas S."/>
            <person name="Kuo A."/>
            <person name="Mondo S."/>
            <person name="Pangilinan J."/>
            <person name="Riley R."/>
            <person name="Labutti K."/>
            <person name="Andreopoulos B."/>
            <person name="Lipzen A."/>
            <person name="Chen C."/>
            <person name="Yanf M."/>
            <person name="Daum C."/>
            <person name="Ng V."/>
            <person name="Clum A."/>
            <person name="Steindorff A."/>
            <person name="Ohm R."/>
            <person name="Martin F."/>
            <person name="Silar P."/>
            <person name="Natvig D."/>
            <person name="Lalanne C."/>
            <person name="Gautier V."/>
            <person name="Ament-Velasquez S.L."/>
            <person name="Kruys A."/>
            <person name="Hutchinson M.I."/>
            <person name="Powell A.J."/>
            <person name="Barry K."/>
            <person name="Miller A.N."/>
            <person name="Grigoriev I.V."/>
            <person name="Debuchy R."/>
            <person name="Gladieux P."/>
            <person name="Thoren M.H."/>
            <person name="Johannesson H."/>
        </authorList>
    </citation>
    <scope>NUCLEOTIDE SEQUENCE</scope>
    <source>
        <strain evidence="1">CBS 606.72</strain>
    </source>
</reference>
<protein>
    <submittedName>
        <fullName evidence="1">Uncharacterized protein</fullName>
    </submittedName>
</protein>
<gene>
    <name evidence="1" type="ORF">B0T14DRAFT_206053</name>
</gene>
<name>A0AA40BZ50_9PEZI</name>
<dbReference type="AlphaFoldDB" id="A0AA40BZ50"/>
<proteinExistence type="predicted"/>
<keyword evidence="2" id="KW-1185">Reference proteome</keyword>
<dbReference type="EMBL" id="JAULSU010000004">
    <property type="protein sequence ID" value="KAK0619326.1"/>
    <property type="molecule type" value="Genomic_DNA"/>
</dbReference>
<evidence type="ECO:0000313" key="2">
    <source>
        <dbReference type="Proteomes" id="UP001175000"/>
    </source>
</evidence>
<evidence type="ECO:0000313" key="1">
    <source>
        <dbReference type="EMBL" id="KAK0619326.1"/>
    </source>
</evidence>
<sequence length="236" mass="25498">MMIQSRSCQGPPALCVLCMSCNRKPRRDESSSTASGPDEVLELAHVVTTKPQSRTWARVGGVKVPDTSRVPRRNVARRKLGPQLAPLPGRRTGYLATAQYPVARLSAPRVRGYVHVGVAIYLPQILAAGAISPSSSLRCHCLLLSCFARNRALLQSKPHCSRCVPVFPRLLPCVLPHVSPRSPICLPAVARLSGFAQASIQVLLLRRLLLLPQHPPSCTSPISVCATTGSKRPSLL</sequence>
<comment type="caution">
    <text evidence="1">The sequence shown here is derived from an EMBL/GenBank/DDBJ whole genome shotgun (WGS) entry which is preliminary data.</text>
</comment>
<accession>A0AA40BZ50</accession>
<organism evidence="1 2">
    <name type="scientific">Immersiella caudata</name>
    <dbReference type="NCBI Taxonomy" id="314043"/>
    <lineage>
        <taxon>Eukaryota</taxon>
        <taxon>Fungi</taxon>
        <taxon>Dikarya</taxon>
        <taxon>Ascomycota</taxon>
        <taxon>Pezizomycotina</taxon>
        <taxon>Sordariomycetes</taxon>
        <taxon>Sordariomycetidae</taxon>
        <taxon>Sordariales</taxon>
        <taxon>Lasiosphaeriaceae</taxon>
        <taxon>Immersiella</taxon>
    </lineage>
</organism>
<dbReference type="Proteomes" id="UP001175000">
    <property type="component" value="Unassembled WGS sequence"/>
</dbReference>